<dbReference type="VEuPathDB" id="FungiDB:I7I52_06930"/>
<dbReference type="PROSITE" id="PS00366">
    <property type="entry name" value="URICASE"/>
    <property type="match status" value="1"/>
</dbReference>
<dbReference type="FunFam" id="3.10.270.10:FF:000001">
    <property type="entry name" value="Uricase"/>
    <property type="match status" value="1"/>
</dbReference>
<accession>A0A8H7YS69</accession>
<organism evidence="11 12">
    <name type="scientific">Ajellomyces capsulatus</name>
    <name type="common">Darling's disease fungus</name>
    <name type="synonym">Histoplasma capsulatum</name>
    <dbReference type="NCBI Taxonomy" id="5037"/>
    <lineage>
        <taxon>Eukaryota</taxon>
        <taxon>Fungi</taxon>
        <taxon>Dikarya</taxon>
        <taxon>Ascomycota</taxon>
        <taxon>Pezizomycotina</taxon>
        <taxon>Eurotiomycetes</taxon>
        <taxon>Eurotiomycetidae</taxon>
        <taxon>Onygenales</taxon>
        <taxon>Ajellomycetaceae</taxon>
        <taxon>Histoplasma</taxon>
    </lineage>
</organism>
<comment type="caution">
    <text evidence="11">The sequence shown here is derived from an EMBL/GenBank/DDBJ whole genome shotgun (WGS) entry which is preliminary data.</text>
</comment>
<comment type="subcellular location">
    <subcellularLocation>
        <location evidence="1 7">Peroxisome</location>
    </subcellularLocation>
</comment>
<dbReference type="SUPFAM" id="SSF55620">
    <property type="entry name" value="Tetrahydrobiopterin biosynthesis enzymes-like"/>
    <property type="match status" value="2"/>
</dbReference>
<comment type="pathway">
    <text evidence="2 7">Purine metabolism; urate degradation; (S)-allantoin from urate: step 1/3.</text>
</comment>
<feature type="active site" description="Charge relay system" evidence="8">
    <location>
        <position position="12"/>
    </location>
</feature>
<dbReference type="NCBIfam" id="TIGR03383">
    <property type="entry name" value="urate_oxi"/>
    <property type="match status" value="1"/>
</dbReference>
<dbReference type="UniPathway" id="UPA00394">
    <property type="reaction ID" value="UER00650"/>
</dbReference>
<keyword evidence="6 7" id="KW-0576">Peroxisome</keyword>
<dbReference type="InterPro" id="IPR019842">
    <property type="entry name" value="Uricase_CS"/>
</dbReference>
<feature type="binding site" evidence="9">
    <location>
        <position position="60"/>
    </location>
    <ligand>
        <name>urate</name>
        <dbReference type="ChEBI" id="CHEBI:17775"/>
    </ligand>
</feature>
<dbReference type="GO" id="GO:0004846">
    <property type="term" value="F:urate oxidase activity"/>
    <property type="evidence" value="ECO:0007669"/>
    <property type="project" value="UniProtKB-EC"/>
</dbReference>
<keyword evidence="5 7" id="KW-0560">Oxidoreductase</keyword>
<dbReference type="GO" id="GO:0006145">
    <property type="term" value="P:purine nucleobase catabolic process"/>
    <property type="evidence" value="ECO:0007669"/>
    <property type="project" value="TreeGrafter"/>
</dbReference>
<dbReference type="PANTHER" id="PTHR42874">
    <property type="entry name" value="URICASE"/>
    <property type="match status" value="1"/>
</dbReference>
<evidence type="ECO:0000256" key="4">
    <source>
        <dbReference type="ARBA" id="ARBA00022631"/>
    </source>
</evidence>
<dbReference type="PRINTS" id="PR00093">
    <property type="entry name" value="URICASE"/>
</dbReference>
<dbReference type="AlphaFoldDB" id="A0A8H7YS69"/>
<dbReference type="GO" id="GO:0005777">
    <property type="term" value="C:peroxisome"/>
    <property type="evidence" value="ECO:0007669"/>
    <property type="project" value="UniProtKB-SubCell"/>
</dbReference>
<dbReference type="PANTHER" id="PTHR42874:SF1">
    <property type="entry name" value="URICASE"/>
    <property type="match status" value="1"/>
</dbReference>
<feature type="binding site" evidence="9">
    <location>
        <position position="189"/>
    </location>
    <ligand>
        <name>urate</name>
        <dbReference type="ChEBI" id="CHEBI:17775"/>
    </ligand>
</feature>
<feature type="binding site" evidence="9">
    <location>
        <position position="267"/>
    </location>
    <ligand>
        <name>5-hydroxyisourate</name>
        <dbReference type="ChEBI" id="CHEBI:18072"/>
    </ligand>
</feature>
<feature type="binding site" evidence="9">
    <location>
        <position position="172"/>
    </location>
    <ligand>
        <name>urate</name>
        <dbReference type="ChEBI" id="CHEBI:17775"/>
    </ligand>
</feature>
<evidence type="ECO:0000256" key="6">
    <source>
        <dbReference type="ARBA" id="ARBA00023140"/>
    </source>
</evidence>
<protein>
    <recommendedName>
        <fullName evidence="7 10">Uricase</fullName>
        <ecNumber evidence="7 10">1.7.3.3</ecNumber>
    </recommendedName>
    <alternativeName>
        <fullName evidence="7">Urate oxidase</fullName>
    </alternativeName>
</protein>
<feature type="binding site" evidence="9">
    <location>
        <position position="240"/>
    </location>
    <ligand>
        <name>urate</name>
        <dbReference type="ChEBI" id="CHEBI:17775"/>
    </ligand>
</feature>
<dbReference type="PIRSF" id="PIRSF000241">
    <property type="entry name" value="Urate_oxidase"/>
    <property type="match status" value="1"/>
</dbReference>
<evidence type="ECO:0000256" key="9">
    <source>
        <dbReference type="PIRSR" id="PIRSR000241-2"/>
    </source>
</evidence>
<dbReference type="EMBL" id="JAEVHI010000003">
    <property type="protein sequence ID" value="KAG5296316.1"/>
    <property type="molecule type" value="Genomic_DNA"/>
</dbReference>
<comment type="similarity">
    <text evidence="3 7 10">Belongs to the uricase family.</text>
</comment>
<feature type="binding site" evidence="9">
    <location>
        <position position="267"/>
    </location>
    <ligand>
        <name>O2</name>
        <dbReference type="ChEBI" id="CHEBI:15379"/>
    </ligand>
</feature>
<dbReference type="Gene3D" id="3.10.270.10">
    <property type="entry name" value="Urate Oxidase"/>
    <property type="match status" value="1"/>
</dbReference>
<feature type="binding site" evidence="9">
    <location>
        <position position="59"/>
    </location>
    <ligand>
        <name>urate</name>
        <dbReference type="ChEBI" id="CHEBI:17775"/>
    </ligand>
</feature>
<dbReference type="EC" id="1.7.3.3" evidence="7 10"/>
<feature type="active site" description="Charge relay system" evidence="8">
    <location>
        <position position="59"/>
    </location>
</feature>
<feature type="binding site" evidence="9">
    <location>
        <position position="241"/>
    </location>
    <ligand>
        <name>urate</name>
        <dbReference type="ChEBI" id="CHEBI:17775"/>
    </ligand>
</feature>
<dbReference type="Pfam" id="PF01014">
    <property type="entry name" value="Uricase"/>
    <property type="match status" value="2"/>
</dbReference>
<feature type="active site" description="Charge relay system" evidence="8">
    <location>
        <position position="269"/>
    </location>
</feature>
<dbReference type="GO" id="GO:0019628">
    <property type="term" value="P:urate catabolic process"/>
    <property type="evidence" value="ECO:0007669"/>
    <property type="project" value="UniProtKB-UniPathway"/>
</dbReference>
<evidence type="ECO:0000313" key="11">
    <source>
        <dbReference type="EMBL" id="KAG5296316.1"/>
    </source>
</evidence>
<feature type="binding site" evidence="9">
    <location>
        <position position="240"/>
    </location>
    <ligand>
        <name>5-hydroxyisourate</name>
        <dbReference type="ChEBI" id="CHEBI:18072"/>
    </ligand>
</feature>
<feature type="binding site" evidence="9">
    <location>
        <position position="189"/>
    </location>
    <ligand>
        <name>5-hydroxyisourate</name>
        <dbReference type="ChEBI" id="CHEBI:18072"/>
    </ligand>
</feature>
<evidence type="ECO:0000313" key="12">
    <source>
        <dbReference type="Proteomes" id="UP000670092"/>
    </source>
</evidence>
<evidence type="ECO:0000256" key="7">
    <source>
        <dbReference type="PIRNR" id="PIRNR000241"/>
    </source>
</evidence>
<feature type="binding site" evidence="9">
    <location>
        <position position="172"/>
    </location>
    <ligand>
        <name>5-hydroxyisourate</name>
        <dbReference type="ChEBI" id="CHEBI:18072"/>
    </ligand>
</feature>
<feature type="binding site" evidence="9">
    <location>
        <position position="60"/>
    </location>
    <ligand>
        <name>5-hydroxyisourate</name>
        <dbReference type="ChEBI" id="CHEBI:18072"/>
    </ligand>
</feature>
<sequence>MTPKLAAARYGKDNVRVYKVHRNEETGVHTVVEMTVCVLLEGDIETSYTKADNSVVVATDSMKNTIYIMAKLYPVTPPELFASILGSHFTATYPHIHTAHVDIVTLRWARMTFDGKPHPHSFLRDGTETRNVSATVSEGNSGSKDITSLTSTISLTSSISGLSVLKSTNSQFHNFIRDEYTTLPETWDRVLSTNVDANWMWQPFTSVDAVKRAVPQFDETWRAARDITLRTFAHDNSASVQNSMYKMAEKILAVQPLLETVEYSLPNNHYFELDLSWHKGLKNTGKNAEVYVPQSGPNGLIKCKVGRAGENRRETPKL</sequence>
<dbReference type="Proteomes" id="UP000670092">
    <property type="component" value="Unassembled WGS sequence"/>
</dbReference>
<name>A0A8H7YS69_AJECA</name>
<evidence type="ECO:0000256" key="2">
    <source>
        <dbReference type="ARBA" id="ARBA00004831"/>
    </source>
</evidence>
<comment type="catalytic activity">
    <reaction evidence="7 10">
        <text>urate + O2 + H2O = 5-hydroxyisourate + H2O2</text>
        <dbReference type="Rhea" id="RHEA:21368"/>
        <dbReference type="ChEBI" id="CHEBI:15377"/>
        <dbReference type="ChEBI" id="CHEBI:15379"/>
        <dbReference type="ChEBI" id="CHEBI:16240"/>
        <dbReference type="ChEBI" id="CHEBI:17775"/>
        <dbReference type="ChEBI" id="CHEBI:18072"/>
        <dbReference type="EC" id="1.7.3.3"/>
    </reaction>
</comment>
<evidence type="ECO:0000256" key="5">
    <source>
        <dbReference type="ARBA" id="ARBA00023002"/>
    </source>
</evidence>
<evidence type="ECO:0000256" key="1">
    <source>
        <dbReference type="ARBA" id="ARBA00004275"/>
    </source>
</evidence>
<evidence type="ECO:0000256" key="10">
    <source>
        <dbReference type="RuleBase" id="RU004455"/>
    </source>
</evidence>
<keyword evidence="4 7" id="KW-0659">Purine metabolism</keyword>
<dbReference type="InterPro" id="IPR002042">
    <property type="entry name" value="Uricase"/>
</dbReference>
<feature type="binding site" evidence="9">
    <location>
        <position position="267"/>
    </location>
    <ligand>
        <name>urate</name>
        <dbReference type="ChEBI" id="CHEBI:17775"/>
    </ligand>
</feature>
<gene>
    <name evidence="11" type="primary">UAZ1</name>
    <name evidence="11" type="ORF">I7I52_06930</name>
</gene>
<dbReference type="OrthoDB" id="9992118at2759"/>
<comment type="function">
    <text evidence="7 10">Catalyzes the oxidation of uric acid to 5-hydroxyisourate, which is further processed to form (S)-allantoin.</text>
</comment>
<feature type="binding site" evidence="9">
    <location>
        <position position="241"/>
    </location>
    <ligand>
        <name>5-hydroxyisourate</name>
        <dbReference type="ChEBI" id="CHEBI:18072"/>
    </ligand>
</feature>
<proteinExistence type="inferred from homology"/>
<reference evidence="11 12" key="1">
    <citation type="submission" date="2021-01" db="EMBL/GenBank/DDBJ databases">
        <title>Chromosome-level genome assembly of a human fungal pathogen reveals clustering of transcriptionally co-regulated genes.</title>
        <authorList>
            <person name="Voorhies M."/>
            <person name="Cohen S."/>
            <person name="Shea T.P."/>
            <person name="Petrus S."/>
            <person name="Munoz J.F."/>
            <person name="Poplawski S."/>
            <person name="Goldman W.E."/>
            <person name="Michael T."/>
            <person name="Cuomo C.A."/>
            <person name="Sil A."/>
            <person name="Beyhan S."/>
        </authorList>
    </citation>
    <scope>NUCLEOTIDE SEQUENCE [LARGE SCALE GENOMIC DNA]</scope>
    <source>
        <strain evidence="11 12">G184AR</strain>
    </source>
</reference>
<evidence type="ECO:0000256" key="3">
    <source>
        <dbReference type="ARBA" id="ARBA00009760"/>
    </source>
</evidence>
<evidence type="ECO:0000256" key="8">
    <source>
        <dbReference type="PIRSR" id="PIRSR000241-1"/>
    </source>
</evidence>